<dbReference type="GO" id="GO:0045197">
    <property type="term" value="P:establishment or maintenance of epithelial cell apical/basal polarity"/>
    <property type="evidence" value="ECO:0007669"/>
    <property type="project" value="TreeGrafter"/>
</dbReference>
<feature type="compositionally biased region" description="Basic and acidic residues" evidence="5">
    <location>
        <begin position="1065"/>
        <end position="1141"/>
    </location>
</feature>
<proteinExistence type="inferred from homology"/>
<dbReference type="GO" id="GO:0051660">
    <property type="term" value="P:establishment of centrosome localization"/>
    <property type="evidence" value="ECO:0007669"/>
    <property type="project" value="TreeGrafter"/>
</dbReference>
<dbReference type="GO" id="GO:0030010">
    <property type="term" value="P:establishment of cell polarity"/>
    <property type="evidence" value="ECO:0007669"/>
    <property type="project" value="TreeGrafter"/>
</dbReference>
<feature type="compositionally biased region" description="Polar residues" evidence="5">
    <location>
        <begin position="263"/>
        <end position="275"/>
    </location>
</feature>
<feature type="region of interest" description="Disordered" evidence="5">
    <location>
        <begin position="240"/>
        <end position="277"/>
    </location>
</feature>
<dbReference type="GO" id="GO:0007155">
    <property type="term" value="P:cell adhesion"/>
    <property type="evidence" value="ECO:0007669"/>
    <property type="project" value="TreeGrafter"/>
</dbReference>
<dbReference type="PANTHER" id="PTHR16484:SF17">
    <property type="entry name" value="BAZOOKA, ISOFORM B"/>
    <property type="match status" value="1"/>
</dbReference>
<evidence type="ECO:0000256" key="3">
    <source>
        <dbReference type="ARBA" id="ARBA00022737"/>
    </source>
</evidence>
<feature type="region of interest" description="Disordered" evidence="5">
    <location>
        <begin position="104"/>
        <end position="124"/>
    </location>
</feature>
<protein>
    <recommendedName>
        <fullName evidence="6">PDZ domain-containing protein</fullName>
    </recommendedName>
</protein>
<organism evidence="7 8">
    <name type="scientific">Eptatretus burgeri</name>
    <name type="common">Inshore hagfish</name>
    <dbReference type="NCBI Taxonomy" id="7764"/>
    <lineage>
        <taxon>Eukaryota</taxon>
        <taxon>Metazoa</taxon>
        <taxon>Chordata</taxon>
        <taxon>Craniata</taxon>
        <taxon>Vertebrata</taxon>
        <taxon>Cyclostomata</taxon>
        <taxon>Myxini</taxon>
        <taxon>Myxiniformes</taxon>
        <taxon>Myxinidae</taxon>
        <taxon>Eptatretinae</taxon>
        <taxon>Eptatretus</taxon>
    </lineage>
</organism>
<feature type="domain" description="PDZ" evidence="6">
    <location>
        <begin position="511"/>
        <end position="585"/>
    </location>
</feature>
<dbReference type="PROSITE" id="PS50106">
    <property type="entry name" value="PDZ"/>
    <property type="match status" value="3"/>
</dbReference>
<evidence type="ECO:0000313" key="8">
    <source>
        <dbReference type="Proteomes" id="UP000694388"/>
    </source>
</evidence>
<dbReference type="GO" id="GO:0016324">
    <property type="term" value="C:apical plasma membrane"/>
    <property type="evidence" value="ECO:0007669"/>
    <property type="project" value="TreeGrafter"/>
</dbReference>
<dbReference type="Pfam" id="PF12053">
    <property type="entry name" value="Par3_HAL_N_term"/>
    <property type="match status" value="1"/>
</dbReference>
<dbReference type="GO" id="GO:0008104">
    <property type="term" value="P:intracellular protein localization"/>
    <property type="evidence" value="ECO:0007669"/>
    <property type="project" value="TreeGrafter"/>
</dbReference>
<dbReference type="PANTHER" id="PTHR16484">
    <property type="entry name" value="PARTITIONING DEFECTIVE 3 RELATED"/>
    <property type="match status" value="1"/>
</dbReference>
<dbReference type="CDD" id="cd22249">
    <property type="entry name" value="UDM1_RNF168_RNF169-like"/>
    <property type="match status" value="1"/>
</dbReference>
<keyword evidence="8" id="KW-1185">Reference proteome</keyword>
<feature type="region of interest" description="Disordered" evidence="5">
    <location>
        <begin position="444"/>
        <end position="496"/>
    </location>
</feature>
<evidence type="ECO:0000256" key="2">
    <source>
        <dbReference type="ARBA" id="ARBA00022618"/>
    </source>
</evidence>
<dbReference type="SMART" id="SM00228">
    <property type="entry name" value="PDZ"/>
    <property type="match status" value="3"/>
</dbReference>
<dbReference type="GO" id="GO:0051301">
    <property type="term" value="P:cell division"/>
    <property type="evidence" value="ECO:0007669"/>
    <property type="project" value="UniProtKB-KW"/>
</dbReference>
<dbReference type="GO" id="GO:0005938">
    <property type="term" value="C:cell cortex"/>
    <property type="evidence" value="ECO:0007669"/>
    <property type="project" value="TreeGrafter"/>
</dbReference>
<feature type="region of interest" description="Disordered" evidence="5">
    <location>
        <begin position="761"/>
        <end position="837"/>
    </location>
</feature>
<name>A0A8C4WVB0_EPTBU</name>
<dbReference type="CDD" id="cd23058">
    <property type="entry name" value="PDZ2_Par3-like"/>
    <property type="match status" value="1"/>
</dbReference>
<keyword evidence="3" id="KW-0677">Repeat</keyword>
<evidence type="ECO:0000259" key="6">
    <source>
        <dbReference type="PROSITE" id="PS50106"/>
    </source>
</evidence>
<dbReference type="GO" id="GO:0043296">
    <property type="term" value="C:apical junction complex"/>
    <property type="evidence" value="ECO:0007669"/>
    <property type="project" value="TreeGrafter"/>
</dbReference>
<comment type="similarity">
    <text evidence="1">Belongs to the PAR3 family.</text>
</comment>
<evidence type="ECO:0000313" key="7">
    <source>
        <dbReference type="Ensembl" id="ENSEBUP00000013038.1"/>
    </source>
</evidence>
<dbReference type="InterPro" id="IPR052213">
    <property type="entry name" value="PAR3"/>
</dbReference>
<dbReference type="OMA" id="FYPTCCW"/>
<evidence type="ECO:0000256" key="5">
    <source>
        <dbReference type="SAM" id="MobiDB-lite"/>
    </source>
</evidence>
<evidence type="ECO:0000256" key="1">
    <source>
        <dbReference type="ARBA" id="ARBA00005358"/>
    </source>
</evidence>
<reference evidence="7" key="2">
    <citation type="submission" date="2025-09" db="UniProtKB">
        <authorList>
            <consortium name="Ensembl"/>
        </authorList>
    </citation>
    <scope>IDENTIFICATION</scope>
</reference>
<dbReference type="InterPro" id="IPR021922">
    <property type="entry name" value="Par3/HAL_N"/>
</dbReference>
<dbReference type="GO" id="GO:0000226">
    <property type="term" value="P:microtubule cytoskeleton organization"/>
    <property type="evidence" value="ECO:0007669"/>
    <property type="project" value="TreeGrafter"/>
</dbReference>
<dbReference type="SUPFAM" id="SSF50156">
    <property type="entry name" value="PDZ domain-like"/>
    <property type="match status" value="3"/>
</dbReference>
<dbReference type="FunFam" id="2.30.42.10:FF:000078">
    <property type="entry name" value="Partitioning defective 3 homolog B"/>
    <property type="match status" value="1"/>
</dbReference>
<feature type="region of interest" description="Disordered" evidence="5">
    <location>
        <begin position="1030"/>
        <end position="1161"/>
    </location>
</feature>
<reference evidence="7" key="1">
    <citation type="submission" date="2025-08" db="UniProtKB">
        <authorList>
            <consortium name="Ensembl"/>
        </authorList>
    </citation>
    <scope>IDENTIFICATION</scope>
</reference>
<feature type="compositionally biased region" description="Basic and acidic residues" evidence="5">
    <location>
        <begin position="1030"/>
        <end position="1057"/>
    </location>
</feature>
<sequence length="1279" mass="139204">MKVIVCFGSTNVLIPCGDGNLQVREVLRLAGERYLKSTSEDPDWQLSLLHLEHRDGGILDGDDLVKDVCDDQDWLRAINHEKQPLVDGAAEGFSGMYFHDSAEMLGSDGESKPDTSDQAASTEIEVTPSALRSTTPLHVRRSSDPALALAFPVLPSTTPIGNTSWARGTSIPPKQPMPQNHDLGNKEPVSTSANRIPFQEFNSEISNGIALRQEHFSREGPRASLGTTHPLVESWLERQEREAEEMEATHHHGQWSDVHGSDDLTSPAVSQSSETQEVEIVNDGRQLGIHVVPFLGQTGRMLGLRIRTVEDGSKTQQEGFLQENDCITSINNTPLCHQSFEEAQQTFRQCLAGKVLHLTVVPAEKREIYEKTLQMKVDERTEVNRWIDDHQLQRSSARIPPPVAPKPSLRLLDEALGRQSISFSGSSHQTSSLSSASSAPVQISSAAPVSDPTPFLGPPEGTETVLSPVRPHISSMPRVESKVAPMDSGSAQPTALTSGSYTLKKVERKVNIHLKKGTDGLGFTVATRDTPVGKRSPVYVKSIMARGAAAQDGRLRSGDRLLKVNNDDVTGWSQEAVVGHLRRTPLGGSVELLLSRQEDAPITSDGLATVTPVLSAHGTPHNGDCDVVEVRENRVVDEVDKEEEGRLLSPDGSREFLTFNVPLNAAGAAGLGVSVKGNKAKRGAGDLGIFIKSVIAGGAAAKDGRLRVDDQLIAVNGESLLGKSNLEAMEALRKALANDDAHAKSLQLVVARSIQAEAMEMNEEPQERRVSNTVSPTPATANAQQIPKFPPSSTVLVNGVPSGDAKEGTLNAPATSATRNWQQEGENASGASHLSSAATDKAGPAILENEAMGGGFLRDGFARQSMSEKRGRKPGDSELGKAKSMDMLAGAANFHDDYRRGVPEENVGPSLGLVKSSSLESLQTAVATKADNRAVSISTGPTANPTRPRTRLVRGRGCNASFRAAIDKSYEGPAGTITNDNEEVDEGMDTRPIIPLSAPVDEDDEMGFGGYSTIDYSPPLVQKTIVGHAVTEERGEGGGMNKENKKDKKEDKKDKLKGLFRFGKMKKEERHEDKPKVDKNLMEEEERQKLKAEHERLQARQRELRERQAKLQQERERLAGKERSRVAGQDRGKASMQERRKLPGRADASTSVASHTDDAQPIYAMVKRSPLHENDEDIRALYAQVNKAGTLPWPSSDRNTSRERPKMHRSAHDRETSGSAIRDLPADHELYSRIGNTSSLPRPDRNPNGYEWVRRNIAGNGRDPPDRKRPVLPVDHSRA</sequence>
<dbReference type="AlphaFoldDB" id="A0A8C4WVB0"/>
<dbReference type="Proteomes" id="UP000694388">
    <property type="component" value="Unplaced"/>
</dbReference>
<feature type="domain" description="PDZ" evidence="6">
    <location>
        <begin position="277"/>
        <end position="349"/>
    </location>
</feature>
<accession>A0A8C4WVB0</accession>
<feature type="compositionally biased region" description="Polar residues" evidence="5">
    <location>
        <begin position="771"/>
        <end position="796"/>
    </location>
</feature>
<feature type="region of interest" description="Disordered" evidence="5">
    <location>
        <begin position="1186"/>
        <end position="1279"/>
    </location>
</feature>
<dbReference type="Gene3D" id="3.10.20.90">
    <property type="entry name" value="Phosphatidylinositol 3-kinase Catalytic Subunit, Chain A, domain 1"/>
    <property type="match status" value="1"/>
</dbReference>
<feature type="compositionally biased region" description="Basic and acidic residues" evidence="5">
    <location>
        <begin position="1199"/>
        <end position="1216"/>
    </location>
</feature>
<dbReference type="Ensembl" id="ENSEBUT00000013614.1">
    <property type="protein sequence ID" value="ENSEBUP00000013038.1"/>
    <property type="gene ID" value="ENSEBUG00000008249.1"/>
</dbReference>
<feature type="compositionally biased region" description="Polar residues" evidence="5">
    <location>
        <begin position="812"/>
        <end position="837"/>
    </location>
</feature>
<evidence type="ECO:0000256" key="4">
    <source>
        <dbReference type="ARBA" id="ARBA00023306"/>
    </source>
</evidence>
<dbReference type="InterPro" id="IPR001478">
    <property type="entry name" value="PDZ"/>
</dbReference>
<dbReference type="GO" id="GO:0035091">
    <property type="term" value="F:phosphatidylinositol binding"/>
    <property type="evidence" value="ECO:0007669"/>
    <property type="project" value="TreeGrafter"/>
</dbReference>
<feature type="region of interest" description="Disordered" evidence="5">
    <location>
        <begin position="166"/>
        <end position="190"/>
    </location>
</feature>
<dbReference type="Gene3D" id="2.30.42.10">
    <property type="match status" value="3"/>
</dbReference>
<dbReference type="GO" id="GO:0005912">
    <property type="term" value="C:adherens junction"/>
    <property type="evidence" value="ECO:0007669"/>
    <property type="project" value="TreeGrafter"/>
</dbReference>
<dbReference type="CDD" id="cd23059">
    <property type="entry name" value="PDZ3_Par3-like"/>
    <property type="match status" value="1"/>
</dbReference>
<keyword evidence="2" id="KW-0132">Cell division</keyword>
<dbReference type="Pfam" id="PF00595">
    <property type="entry name" value="PDZ"/>
    <property type="match status" value="2"/>
</dbReference>
<feature type="compositionally biased region" description="Basic and acidic residues" evidence="5">
    <location>
        <begin position="1263"/>
        <end position="1279"/>
    </location>
</feature>
<dbReference type="InterPro" id="IPR036034">
    <property type="entry name" value="PDZ_sf"/>
</dbReference>
<dbReference type="GeneTree" id="ENSGT00950000183214"/>
<feature type="domain" description="PDZ" evidence="6">
    <location>
        <begin position="660"/>
        <end position="735"/>
    </location>
</feature>
<keyword evidence="4" id="KW-0131">Cell cycle</keyword>